<dbReference type="EMBL" id="UZAF01016493">
    <property type="protein sequence ID" value="VDO28953.1"/>
    <property type="molecule type" value="Genomic_DNA"/>
</dbReference>
<proteinExistence type="predicted"/>
<dbReference type="OrthoDB" id="410104at2759"/>
<protein>
    <submittedName>
        <fullName evidence="3">Transposase</fullName>
    </submittedName>
</protein>
<reference evidence="3" key="1">
    <citation type="submission" date="2017-02" db="UniProtKB">
        <authorList>
            <consortium name="WormBaseParasite"/>
        </authorList>
    </citation>
    <scope>IDENTIFICATION</scope>
</reference>
<dbReference type="AlphaFoldDB" id="A0A0N4W8B9"/>
<sequence>MEIATQHRAKRSKHVVYNVSNDALSRYDWDDPTEDYDTLVRYLLNCAQQVKLSQVDASARILHATKDLFLTRRNLRLDQNAKRLKGYEQILAAGKQCD</sequence>
<accession>A0A0N4W8B9</accession>
<organism evidence="3">
    <name type="scientific">Haemonchus placei</name>
    <name type="common">Barber's pole worm</name>
    <dbReference type="NCBI Taxonomy" id="6290"/>
    <lineage>
        <taxon>Eukaryota</taxon>
        <taxon>Metazoa</taxon>
        <taxon>Ecdysozoa</taxon>
        <taxon>Nematoda</taxon>
        <taxon>Chromadorea</taxon>
        <taxon>Rhabditida</taxon>
        <taxon>Rhabditina</taxon>
        <taxon>Rhabditomorpha</taxon>
        <taxon>Strongyloidea</taxon>
        <taxon>Trichostrongylidae</taxon>
        <taxon>Haemonchus</taxon>
    </lineage>
</organism>
<gene>
    <name evidence="1" type="ORF">HPLM_LOCUS6432</name>
</gene>
<evidence type="ECO:0000313" key="1">
    <source>
        <dbReference type="EMBL" id="VDO28953.1"/>
    </source>
</evidence>
<name>A0A0N4W8B9_HAEPC</name>
<evidence type="ECO:0000313" key="2">
    <source>
        <dbReference type="Proteomes" id="UP000268014"/>
    </source>
</evidence>
<dbReference type="Proteomes" id="UP000268014">
    <property type="component" value="Unassembled WGS sequence"/>
</dbReference>
<keyword evidence="2" id="KW-1185">Reference proteome</keyword>
<evidence type="ECO:0000313" key="3">
    <source>
        <dbReference type="WBParaSite" id="HPLM_0000644001-mRNA-1"/>
    </source>
</evidence>
<dbReference type="WBParaSite" id="HPLM_0000644001-mRNA-1">
    <property type="protein sequence ID" value="HPLM_0000644001-mRNA-1"/>
    <property type="gene ID" value="HPLM_0000644001"/>
</dbReference>
<reference evidence="1 2" key="2">
    <citation type="submission" date="2018-11" db="EMBL/GenBank/DDBJ databases">
        <authorList>
            <consortium name="Pathogen Informatics"/>
        </authorList>
    </citation>
    <scope>NUCLEOTIDE SEQUENCE [LARGE SCALE GENOMIC DNA]</scope>
    <source>
        <strain evidence="1 2">MHpl1</strain>
    </source>
</reference>